<dbReference type="OrthoDB" id="10545329at2759"/>
<dbReference type="Proteomes" id="UP000000600">
    <property type="component" value="Unassembled WGS sequence"/>
</dbReference>
<gene>
    <name evidence="1" type="ORF">GSPATT00039456001</name>
</gene>
<keyword evidence="2" id="KW-1185">Reference proteome</keyword>
<dbReference type="HOGENOM" id="CLU_1839053_0_0_1"/>
<evidence type="ECO:0000313" key="2">
    <source>
        <dbReference type="Proteomes" id="UP000000600"/>
    </source>
</evidence>
<sequence length="140" mass="16269">MIQNYGQITLIKIENPIVLNEQQKQVSSKPSKLNQVILFGVSSFIILLSGNPTDCIEVLDALQYQSYIRFINVAFPENVTIYIESAEIISIQPFQIHLFQLQQMIYFANIIIQSQSVIFNLKNYFKIHHFDLRVEVFSIK</sequence>
<reference evidence="1 2" key="1">
    <citation type="journal article" date="2006" name="Nature">
        <title>Global trends of whole-genome duplications revealed by the ciliate Paramecium tetraurelia.</title>
        <authorList>
            <consortium name="Genoscope"/>
            <person name="Aury J.-M."/>
            <person name="Jaillon O."/>
            <person name="Duret L."/>
            <person name="Noel B."/>
            <person name="Jubin C."/>
            <person name="Porcel B.M."/>
            <person name="Segurens B."/>
            <person name="Daubin V."/>
            <person name="Anthouard V."/>
            <person name="Aiach N."/>
            <person name="Arnaiz O."/>
            <person name="Billaut A."/>
            <person name="Beisson J."/>
            <person name="Blanc I."/>
            <person name="Bouhouche K."/>
            <person name="Camara F."/>
            <person name="Duharcourt S."/>
            <person name="Guigo R."/>
            <person name="Gogendeau D."/>
            <person name="Katinka M."/>
            <person name="Keller A.-M."/>
            <person name="Kissmehl R."/>
            <person name="Klotz C."/>
            <person name="Koll F."/>
            <person name="Le Moue A."/>
            <person name="Lepere C."/>
            <person name="Malinsky S."/>
            <person name="Nowacki M."/>
            <person name="Nowak J.K."/>
            <person name="Plattner H."/>
            <person name="Poulain J."/>
            <person name="Ruiz F."/>
            <person name="Serrano V."/>
            <person name="Zagulski M."/>
            <person name="Dessen P."/>
            <person name="Betermier M."/>
            <person name="Weissenbach J."/>
            <person name="Scarpelli C."/>
            <person name="Schachter V."/>
            <person name="Sperling L."/>
            <person name="Meyer E."/>
            <person name="Cohen J."/>
            <person name="Wincker P."/>
        </authorList>
    </citation>
    <scope>NUCLEOTIDE SEQUENCE [LARGE SCALE GENOMIC DNA]</scope>
    <source>
        <strain evidence="1 2">Stock d4-2</strain>
    </source>
</reference>
<protein>
    <recommendedName>
        <fullName evidence="3">Transmembrane protein</fullName>
    </recommendedName>
</protein>
<name>A0DEA5_PARTE</name>
<dbReference type="InParanoid" id="A0DEA5"/>
<dbReference type="RefSeq" id="XP_001448769.1">
    <property type="nucleotide sequence ID" value="XM_001448732.1"/>
</dbReference>
<evidence type="ECO:0000313" key="1">
    <source>
        <dbReference type="EMBL" id="CAK81372.1"/>
    </source>
</evidence>
<proteinExistence type="predicted"/>
<organism evidence="1 2">
    <name type="scientific">Paramecium tetraurelia</name>
    <dbReference type="NCBI Taxonomy" id="5888"/>
    <lineage>
        <taxon>Eukaryota</taxon>
        <taxon>Sar</taxon>
        <taxon>Alveolata</taxon>
        <taxon>Ciliophora</taxon>
        <taxon>Intramacronucleata</taxon>
        <taxon>Oligohymenophorea</taxon>
        <taxon>Peniculida</taxon>
        <taxon>Parameciidae</taxon>
        <taxon>Paramecium</taxon>
    </lineage>
</organism>
<dbReference type="AlphaFoldDB" id="A0DEA5"/>
<dbReference type="GeneID" id="5034554"/>
<dbReference type="KEGG" id="ptm:GSPATT00039456001"/>
<evidence type="ECO:0008006" key="3">
    <source>
        <dbReference type="Google" id="ProtNLM"/>
    </source>
</evidence>
<accession>A0DEA5</accession>
<dbReference type="EMBL" id="CT868404">
    <property type="protein sequence ID" value="CAK81372.1"/>
    <property type="molecule type" value="Genomic_DNA"/>
</dbReference>